<gene>
    <name evidence="3" type="primary">BICRA</name>
    <name evidence="3" type="ORF">AMEX_G17608</name>
</gene>
<feature type="compositionally biased region" description="Acidic residues" evidence="1">
    <location>
        <begin position="135"/>
        <end position="145"/>
    </location>
</feature>
<dbReference type="Proteomes" id="UP000752171">
    <property type="component" value="Unassembled WGS sequence"/>
</dbReference>
<dbReference type="Pfam" id="PF15249">
    <property type="entry name" value="GLTSCR1"/>
    <property type="match status" value="1"/>
</dbReference>
<feature type="domain" description="GLTSCR protein conserved" evidence="2">
    <location>
        <begin position="876"/>
        <end position="977"/>
    </location>
</feature>
<proteinExistence type="predicted"/>
<feature type="region of interest" description="Disordered" evidence="1">
    <location>
        <begin position="1000"/>
        <end position="1150"/>
    </location>
</feature>
<dbReference type="AlphaFoldDB" id="A0A8T2LGZ0"/>
<dbReference type="GO" id="GO:0045893">
    <property type="term" value="P:positive regulation of DNA-templated transcription"/>
    <property type="evidence" value="ECO:0007669"/>
    <property type="project" value="TreeGrafter"/>
</dbReference>
<feature type="compositionally biased region" description="Low complexity" evidence="1">
    <location>
        <begin position="1089"/>
        <end position="1105"/>
    </location>
</feature>
<feature type="region of interest" description="Disordered" evidence="1">
    <location>
        <begin position="112"/>
        <end position="146"/>
    </location>
</feature>
<sequence>MEPLFHEHNRSDLGSCPVVPGTKALAVEMEDEDGTCLLDVLCDPQALNDFLHGTKELLSGDLLINSSSGEPSLFTDTPSPVSLLADDAGSHDTPTSGCVDLSFLDEALLASPAGGEDSEEAHDAPEVQAELPQQQEEDEEEEETCDILQQSLQEADITEHTLALEAGLAQPGEPLSLYPSSMPLPSPTYLSKPLNISGVTTLPRDTQVAVDPPQPSLLAVGPGCPSLKPAAPQLMGLLPGNVFPAPSPDTSFSLSPAQASSMIIRKTIPGLAGRQLLTPTVRTAAPEIILQRAPLPIQPKLPVNIQPRLVQISPKPSGQKTSAGLTFIPPAASQNILLSAPVASKQTPSPQSAPTLNKPVSLQLVNQGGSIVIQPQGLFQGQSHFLLPSQSSVTVAQSTSTARPLLTTVSNQMPSGAPPAGHLVDGSQIVTVRPRHLNFSPVFTTPTGQLTLRQGALLSGPLQLQSAPPTVFQMPAQLTGAYTSHQQGQHGAVVHSPALGNQITLINTPNVLTPDMTSISIVNGPPVVQSLPFVSQGQRVMAGGPEEQLSLPQTPVLLLPERTATDKTEANKQLHGILQQSRLPSPVPVQTPIAEMHSQPSPVVHLLQEAPESTHIPEPVASVTKHLITQPEDQKTDEEGHSSENQAFIHLLHQQALKPSASAEPLSETLLLDSHNSPAASEAEASPVALAVCGQSDALSVLSECGGMPTPAHSGSEHSDMLSSPPILQCAGSTPSTMFPTPPLSDRQPLASSTFIALSTNPQGQEESVPCLSPSAPEKIFVSDQQPLTVSASTDHSRAQQHMKQSLELGGPGMMAERELVLPDLQESLRIVSSQGTQIQTTIQVQIPVPSVCVEEKESLTPAMRQHRIKQQLCSDHNAILNPNTRSPFTSLEDALRQLLPYHTCNRALPSQANLMTVDKQFENVSGLLLKRTTDMLNKYKKLLLAESQQESPSAEMVMLERLFLQSERFSLGEERRKARGDPESFLMSLRKASLHHNMVPSGRAEASSSPPSPPAWALHSDRPPGLKTYRSRSRGALRLTIKHESGSRKVVHNSACDSPHASAGHKRTSGGQLTNGEGDAQEKQEALQHPSLSPPESSSQPVQQAVGGCHTDTDTDTSRTACDLQDLPHSTDKPDCTAAQSPESMLPELCPPEVKRTKLDSSDALCPGSSPLVEDSGLSEHLQSAIDSILELQRLQGPAAGVKPKLQQSHSLEQAVSCMLEGEL</sequence>
<organism evidence="3 4">
    <name type="scientific">Astyanax mexicanus</name>
    <name type="common">Blind cave fish</name>
    <name type="synonym">Astyanax fasciatus mexicanus</name>
    <dbReference type="NCBI Taxonomy" id="7994"/>
    <lineage>
        <taxon>Eukaryota</taxon>
        <taxon>Metazoa</taxon>
        <taxon>Chordata</taxon>
        <taxon>Craniata</taxon>
        <taxon>Vertebrata</taxon>
        <taxon>Euteleostomi</taxon>
        <taxon>Actinopterygii</taxon>
        <taxon>Neopterygii</taxon>
        <taxon>Teleostei</taxon>
        <taxon>Ostariophysi</taxon>
        <taxon>Characiformes</taxon>
        <taxon>Characoidei</taxon>
        <taxon>Acestrorhamphidae</taxon>
        <taxon>Acestrorhamphinae</taxon>
        <taxon>Astyanax</taxon>
    </lineage>
</organism>
<dbReference type="PANTHER" id="PTHR15572">
    <property type="entry name" value="GLIOMA TUMOR SUPPRESSOR CANDIDATE REGION GENE 1"/>
    <property type="match status" value="1"/>
</dbReference>
<evidence type="ECO:0000313" key="3">
    <source>
        <dbReference type="EMBL" id="KAG9268616.1"/>
    </source>
</evidence>
<accession>A0A8T2LGZ0</accession>
<dbReference type="EMBL" id="JAICCE010000014">
    <property type="protein sequence ID" value="KAG9268616.1"/>
    <property type="molecule type" value="Genomic_DNA"/>
</dbReference>
<dbReference type="InterPro" id="IPR052438">
    <property type="entry name" value="Chromatin_remod/trans_coact"/>
</dbReference>
<evidence type="ECO:0000256" key="1">
    <source>
        <dbReference type="SAM" id="MobiDB-lite"/>
    </source>
</evidence>
<evidence type="ECO:0000259" key="2">
    <source>
        <dbReference type="Pfam" id="PF15249"/>
    </source>
</evidence>
<reference evidence="3 4" key="1">
    <citation type="submission" date="2021-07" db="EMBL/GenBank/DDBJ databases">
        <authorList>
            <person name="Imarazene B."/>
            <person name="Zahm M."/>
            <person name="Klopp C."/>
            <person name="Cabau C."/>
            <person name="Beille S."/>
            <person name="Jouanno E."/>
            <person name="Castinel A."/>
            <person name="Lluch J."/>
            <person name="Gil L."/>
            <person name="Kuchtly C."/>
            <person name="Lopez Roques C."/>
            <person name="Donnadieu C."/>
            <person name="Parrinello H."/>
            <person name="Journot L."/>
            <person name="Du K."/>
            <person name="Schartl M."/>
            <person name="Retaux S."/>
            <person name="Guiguen Y."/>
        </authorList>
    </citation>
    <scope>NUCLEOTIDE SEQUENCE [LARGE SCALE GENOMIC DNA]</scope>
    <source>
        <strain evidence="3">Pach_M1</strain>
        <tissue evidence="3">Testis</tissue>
    </source>
</reference>
<name>A0A8T2LGZ0_ASTMX</name>
<dbReference type="OrthoDB" id="2556847at2759"/>
<protein>
    <submittedName>
        <fullName evidence="3">BRD4-interacting chromatin-remodeling complex-associated protein-like isoform X1</fullName>
    </submittedName>
</protein>
<comment type="caution">
    <text evidence="3">The sequence shown here is derived from an EMBL/GenBank/DDBJ whole genome shotgun (WGS) entry which is preliminary data.</text>
</comment>
<dbReference type="PANTHER" id="PTHR15572:SF4">
    <property type="entry name" value="GLIOMA TUMOR SUPPRESSOR CANDIDATE REGION GENE 1 PROTEIN-LIKE ISOFORM X1"/>
    <property type="match status" value="1"/>
</dbReference>
<evidence type="ECO:0000313" key="4">
    <source>
        <dbReference type="Proteomes" id="UP000752171"/>
    </source>
</evidence>
<dbReference type="GO" id="GO:0016514">
    <property type="term" value="C:SWI/SNF complex"/>
    <property type="evidence" value="ECO:0007669"/>
    <property type="project" value="TreeGrafter"/>
</dbReference>
<dbReference type="InterPro" id="IPR015671">
    <property type="entry name" value="GSCR1_dom"/>
</dbReference>